<organism evidence="2 3">
    <name type="scientific">Camellia sinensis</name>
    <name type="common">Tea plant</name>
    <name type="synonym">Thea sinensis</name>
    <dbReference type="NCBI Taxonomy" id="4442"/>
    <lineage>
        <taxon>Eukaryota</taxon>
        <taxon>Viridiplantae</taxon>
        <taxon>Streptophyta</taxon>
        <taxon>Embryophyta</taxon>
        <taxon>Tracheophyta</taxon>
        <taxon>Spermatophyta</taxon>
        <taxon>Magnoliopsida</taxon>
        <taxon>eudicotyledons</taxon>
        <taxon>Gunneridae</taxon>
        <taxon>Pentapetalae</taxon>
        <taxon>asterids</taxon>
        <taxon>Ericales</taxon>
        <taxon>Theaceae</taxon>
        <taxon>Camellia</taxon>
    </lineage>
</organism>
<sequence>MENSGFLNEKLDRLASWVGTSVASAFFASLERCSCVNLTTSESDDENEEEAKDRPLKLTNLQVNSDSTNNRSSVDNLPV</sequence>
<name>A0A7J7I5T7_CAMSI</name>
<feature type="region of interest" description="Disordered" evidence="1">
    <location>
        <begin position="39"/>
        <end position="79"/>
    </location>
</feature>
<evidence type="ECO:0000256" key="1">
    <source>
        <dbReference type="SAM" id="MobiDB-lite"/>
    </source>
</evidence>
<accession>A0A7J7I5T7</accession>
<feature type="compositionally biased region" description="Polar residues" evidence="1">
    <location>
        <begin position="59"/>
        <end position="79"/>
    </location>
</feature>
<proteinExistence type="predicted"/>
<comment type="caution">
    <text evidence="2">The sequence shown here is derived from an EMBL/GenBank/DDBJ whole genome shotgun (WGS) entry which is preliminary data.</text>
</comment>
<dbReference type="EMBL" id="JACBKZ010000001">
    <property type="protein sequence ID" value="KAF5960155.1"/>
    <property type="molecule type" value="Genomic_DNA"/>
</dbReference>
<dbReference type="PANTHER" id="PTHR34061">
    <property type="entry name" value="PROTEIN, PUTATIVE-RELATED"/>
    <property type="match status" value="1"/>
</dbReference>
<keyword evidence="3" id="KW-1185">Reference proteome</keyword>
<reference evidence="3" key="1">
    <citation type="journal article" date="2020" name="Nat. Commun.">
        <title>Genome assembly of wild tea tree DASZ reveals pedigree and selection history of tea varieties.</title>
        <authorList>
            <person name="Zhang W."/>
            <person name="Zhang Y."/>
            <person name="Qiu H."/>
            <person name="Guo Y."/>
            <person name="Wan H."/>
            <person name="Zhang X."/>
            <person name="Scossa F."/>
            <person name="Alseekh S."/>
            <person name="Zhang Q."/>
            <person name="Wang P."/>
            <person name="Xu L."/>
            <person name="Schmidt M.H."/>
            <person name="Jia X."/>
            <person name="Li D."/>
            <person name="Zhu A."/>
            <person name="Guo F."/>
            <person name="Chen W."/>
            <person name="Ni D."/>
            <person name="Usadel B."/>
            <person name="Fernie A.R."/>
            <person name="Wen W."/>
        </authorList>
    </citation>
    <scope>NUCLEOTIDE SEQUENCE [LARGE SCALE GENOMIC DNA]</scope>
    <source>
        <strain evidence="3">cv. G240</strain>
    </source>
</reference>
<evidence type="ECO:0000313" key="2">
    <source>
        <dbReference type="EMBL" id="KAF5960155.1"/>
    </source>
</evidence>
<gene>
    <name evidence="2" type="ORF">HYC85_001364</name>
</gene>
<protein>
    <submittedName>
        <fullName evidence="2">Uncharacterized protein</fullName>
    </submittedName>
</protein>
<dbReference type="PANTHER" id="PTHR34061:SF26">
    <property type="match status" value="1"/>
</dbReference>
<dbReference type="AlphaFoldDB" id="A0A7J7I5T7"/>
<reference evidence="2 3" key="2">
    <citation type="submission" date="2020-07" db="EMBL/GenBank/DDBJ databases">
        <title>Genome assembly of wild tea tree DASZ reveals pedigree and selection history of tea varieties.</title>
        <authorList>
            <person name="Zhang W."/>
        </authorList>
    </citation>
    <scope>NUCLEOTIDE SEQUENCE [LARGE SCALE GENOMIC DNA]</scope>
    <source>
        <strain evidence="3">cv. G240</strain>
        <tissue evidence="2">Leaf</tissue>
    </source>
</reference>
<evidence type="ECO:0000313" key="3">
    <source>
        <dbReference type="Proteomes" id="UP000593564"/>
    </source>
</evidence>
<dbReference type="Proteomes" id="UP000593564">
    <property type="component" value="Unassembled WGS sequence"/>
</dbReference>